<dbReference type="Gene3D" id="3.40.50.2000">
    <property type="entry name" value="Glycogen Phosphorylase B"/>
    <property type="match status" value="2"/>
</dbReference>
<evidence type="ECO:0000313" key="3">
    <source>
        <dbReference type="Proteomes" id="UP000007881"/>
    </source>
</evidence>
<dbReference type="HOGENOM" id="CLU_719499_0_0_0"/>
<protein>
    <recommendedName>
        <fullName evidence="1">Spore protein YkvP/CgeB glycosyl transferase-like domain-containing protein</fullName>
    </recommendedName>
</protein>
<dbReference type="AlphaFoldDB" id="I0IA79"/>
<dbReference type="eggNOG" id="COG4641">
    <property type="taxonomic scope" value="Bacteria"/>
</dbReference>
<keyword evidence="3" id="KW-1185">Reference proteome</keyword>
<dbReference type="RefSeq" id="WP_014435387.1">
    <property type="nucleotide sequence ID" value="NC_017080.1"/>
</dbReference>
<evidence type="ECO:0000313" key="2">
    <source>
        <dbReference type="EMBL" id="BAM02167.1"/>
    </source>
</evidence>
<name>I0IA79_PHYMF</name>
<organism evidence="2 3">
    <name type="scientific">Phycisphaera mikurensis (strain NBRC 102666 / KCTC 22515 / FYK2301M01)</name>
    <dbReference type="NCBI Taxonomy" id="1142394"/>
    <lineage>
        <taxon>Bacteria</taxon>
        <taxon>Pseudomonadati</taxon>
        <taxon>Planctomycetota</taxon>
        <taxon>Phycisphaerae</taxon>
        <taxon>Phycisphaerales</taxon>
        <taxon>Phycisphaeraceae</taxon>
        <taxon>Phycisphaera</taxon>
    </lineage>
</organism>
<dbReference type="Pfam" id="PF13524">
    <property type="entry name" value="Glyco_trans_1_2"/>
    <property type="match status" value="1"/>
</dbReference>
<proteinExistence type="predicted"/>
<dbReference type="InterPro" id="IPR055259">
    <property type="entry name" value="YkvP/CgeB_Glyco_trans-like"/>
</dbReference>
<dbReference type="PATRIC" id="fig|1142394.8.peg.8"/>
<dbReference type="KEGG" id="phm:PSMK_00080"/>
<sequence>MRFVFFVHSLASDWNHGNAHFVRGVLSELRRRGHDVAAFEPEDAWSRQNLVRDHGQGAADAYHDAYPDLCSTRYDDATADDPDAVRALAAGADVLVVHEWTDPAVVAALGRADVPVRLFHDTHHRCVTAPEEMSRFDLGGYHGVLAFGGVIRAWYARHHDRPAFTWHEAADPHVFHPKGIHAEGTTVGSAGPGAEALDLIWVGNWGDDERTAELHEFLIGPVKRLGLSATVHGVRYPDAALDALADAGIAYGGYLPNHRVPDAFGRHRLTVHVPRGPYTRSLPGIPTIRPFEALACGIPLASAPWSDAEHLFRPGDLARVGSGAEMQATLEALLGDAGARRDLAARGRETVLARHTCAHRVDELLTILDDLA</sequence>
<feature type="domain" description="Spore protein YkvP/CgeB glycosyl transferase-like" evidence="1">
    <location>
        <begin position="216"/>
        <end position="365"/>
    </location>
</feature>
<accession>I0IA79</accession>
<evidence type="ECO:0000259" key="1">
    <source>
        <dbReference type="Pfam" id="PF13524"/>
    </source>
</evidence>
<dbReference type="SUPFAM" id="SSF53756">
    <property type="entry name" value="UDP-Glycosyltransferase/glycogen phosphorylase"/>
    <property type="match status" value="1"/>
</dbReference>
<dbReference type="STRING" id="1142394.PSMK_00080"/>
<dbReference type="OrthoDB" id="110463at2"/>
<dbReference type="EMBL" id="AP012338">
    <property type="protein sequence ID" value="BAM02167.1"/>
    <property type="molecule type" value="Genomic_DNA"/>
</dbReference>
<dbReference type="Proteomes" id="UP000007881">
    <property type="component" value="Chromosome"/>
</dbReference>
<reference evidence="2 3" key="1">
    <citation type="submission" date="2012-02" db="EMBL/GenBank/DDBJ databases">
        <title>Complete genome sequence of Phycisphaera mikurensis NBRC 102666.</title>
        <authorList>
            <person name="Ankai A."/>
            <person name="Hosoyama A."/>
            <person name="Terui Y."/>
            <person name="Sekine M."/>
            <person name="Fukai R."/>
            <person name="Kato Y."/>
            <person name="Nakamura S."/>
            <person name="Yamada-Narita S."/>
            <person name="Kawakoshi A."/>
            <person name="Fukunaga Y."/>
            <person name="Yamazaki S."/>
            <person name="Fujita N."/>
        </authorList>
    </citation>
    <scope>NUCLEOTIDE SEQUENCE [LARGE SCALE GENOMIC DNA]</scope>
    <source>
        <strain evidence="3">NBRC 102666 / KCTC 22515 / FYK2301M01</strain>
    </source>
</reference>
<gene>
    <name evidence="2" type="ordered locus">PSMK_00080</name>
</gene>